<dbReference type="Proteomes" id="UP000244855">
    <property type="component" value="Unassembled WGS sequence"/>
</dbReference>
<evidence type="ECO:0000313" key="1">
    <source>
        <dbReference type="EMBL" id="PVH91882.1"/>
    </source>
</evidence>
<dbReference type="OrthoDB" id="3808045at2759"/>
<dbReference type="EMBL" id="KZ805760">
    <property type="protein sequence ID" value="PVH91882.1"/>
    <property type="molecule type" value="Genomic_DNA"/>
</dbReference>
<reference evidence="1 2" key="1">
    <citation type="journal article" date="2018" name="Sci. Rep.">
        <title>Comparative genomics provides insights into the lifestyle and reveals functional heterogeneity of dark septate endophytic fungi.</title>
        <authorList>
            <person name="Knapp D.G."/>
            <person name="Nemeth J.B."/>
            <person name="Barry K."/>
            <person name="Hainaut M."/>
            <person name="Henrissat B."/>
            <person name="Johnson J."/>
            <person name="Kuo A."/>
            <person name="Lim J.H.P."/>
            <person name="Lipzen A."/>
            <person name="Nolan M."/>
            <person name="Ohm R.A."/>
            <person name="Tamas L."/>
            <person name="Grigoriev I.V."/>
            <person name="Spatafora J.W."/>
            <person name="Nagy L.G."/>
            <person name="Kovacs G.M."/>
        </authorList>
    </citation>
    <scope>NUCLEOTIDE SEQUENCE [LARGE SCALE GENOMIC DNA]</scope>
    <source>
        <strain evidence="1 2">DSE2036</strain>
    </source>
</reference>
<gene>
    <name evidence="1" type="ORF">DM02DRAFT_635812</name>
</gene>
<proteinExistence type="predicted"/>
<keyword evidence="2" id="KW-1185">Reference proteome</keyword>
<protein>
    <submittedName>
        <fullName evidence="1">Uncharacterized protein</fullName>
    </submittedName>
</protein>
<name>A0A2V1D1H4_9PLEO</name>
<accession>A0A2V1D1H4</accession>
<sequence>MAIYGSQMAKSRPQASSASVAPITTAHTNRSNGCASPIFCADLIQSTRPSNIGDTHLRHRPTAIPLVPYNTPSDAQHAEVVHHLHRQQTRALPTIDIRSNHQLKPIHIDLPEQEPFYTPHEKIAPVDDELFAKTLQFKLWTLAQELGATGEQKGYVSQVSSPQRPRRDIETICWDTLSQTSVSKKCNGCDHIPSIWRMHERRLS</sequence>
<organism evidence="1 2">
    <name type="scientific">Periconia macrospinosa</name>
    <dbReference type="NCBI Taxonomy" id="97972"/>
    <lineage>
        <taxon>Eukaryota</taxon>
        <taxon>Fungi</taxon>
        <taxon>Dikarya</taxon>
        <taxon>Ascomycota</taxon>
        <taxon>Pezizomycotina</taxon>
        <taxon>Dothideomycetes</taxon>
        <taxon>Pleosporomycetidae</taxon>
        <taxon>Pleosporales</taxon>
        <taxon>Massarineae</taxon>
        <taxon>Periconiaceae</taxon>
        <taxon>Periconia</taxon>
    </lineage>
</organism>
<dbReference type="AlphaFoldDB" id="A0A2V1D1H4"/>
<evidence type="ECO:0000313" key="2">
    <source>
        <dbReference type="Proteomes" id="UP000244855"/>
    </source>
</evidence>